<gene>
    <name evidence="1" type="ORF">EIK76_01310</name>
</gene>
<reference evidence="1 2" key="1">
    <citation type="submission" date="2018-11" db="EMBL/GenBank/DDBJ databases">
        <title>Draft genome analysis of Rheinheimera mesophila isolated from an industrial waste site.</title>
        <authorList>
            <person name="Yu Q."/>
            <person name="Qi Y."/>
            <person name="Zhang H."/>
            <person name="Lu Y."/>
            <person name="Pu J."/>
        </authorList>
    </citation>
    <scope>NUCLEOTIDE SEQUENCE [LARGE SCALE GENOMIC DNA]</scope>
    <source>
        <strain evidence="1 2">IITR13</strain>
    </source>
</reference>
<evidence type="ECO:0000313" key="1">
    <source>
        <dbReference type="EMBL" id="RRJ22753.1"/>
    </source>
</evidence>
<keyword evidence="2" id="KW-1185">Reference proteome</keyword>
<evidence type="ECO:0000313" key="2">
    <source>
        <dbReference type="Proteomes" id="UP000276260"/>
    </source>
</evidence>
<protein>
    <submittedName>
        <fullName evidence="1">Uncharacterized protein</fullName>
    </submittedName>
</protein>
<dbReference type="EMBL" id="RRCF01000001">
    <property type="protein sequence ID" value="RRJ22753.1"/>
    <property type="molecule type" value="Genomic_DNA"/>
</dbReference>
<organism evidence="1 2">
    <name type="scientific">Rheinheimera mesophila</name>
    <dbReference type="NCBI Taxonomy" id="1547515"/>
    <lineage>
        <taxon>Bacteria</taxon>
        <taxon>Pseudomonadati</taxon>
        <taxon>Pseudomonadota</taxon>
        <taxon>Gammaproteobacteria</taxon>
        <taxon>Chromatiales</taxon>
        <taxon>Chromatiaceae</taxon>
        <taxon>Rheinheimera</taxon>
    </lineage>
</organism>
<dbReference type="AlphaFoldDB" id="A0A3P3QR22"/>
<accession>A0A3P3QR22</accession>
<dbReference type="Proteomes" id="UP000276260">
    <property type="component" value="Unassembled WGS sequence"/>
</dbReference>
<name>A0A3P3QR22_9GAMM</name>
<dbReference type="RefSeq" id="WP_046521536.1">
    <property type="nucleotide sequence ID" value="NZ_LAVS01000098.1"/>
</dbReference>
<proteinExistence type="predicted"/>
<sequence length="85" mass="9320">MTIGSYDIPCSGCGVNLTQENIGGYRCYCETCVAAIPPLPDAPKGAGFILSGRYPNFEWHAAPQMVVKQPTLNQWPKFTDEDIPQ</sequence>
<comment type="caution">
    <text evidence="1">The sequence shown here is derived from an EMBL/GenBank/DDBJ whole genome shotgun (WGS) entry which is preliminary data.</text>
</comment>